<dbReference type="InterPro" id="IPR005493">
    <property type="entry name" value="RraA/RraA-like"/>
</dbReference>
<dbReference type="GO" id="GO:0046872">
    <property type="term" value="F:metal ion binding"/>
    <property type="evidence" value="ECO:0007669"/>
    <property type="project" value="UniProtKB-KW"/>
</dbReference>
<dbReference type="GO" id="GO:0008948">
    <property type="term" value="F:oxaloacetate decarboxylase activity"/>
    <property type="evidence" value="ECO:0007669"/>
    <property type="project" value="UniProtKB-EC"/>
</dbReference>
<protein>
    <recommendedName>
        <fullName evidence="9">4-hydroxy-4-methyl-2-oxoglutarate aldolase</fullName>
        <shortName evidence="9">HMG aldolase</shortName>
        <ecNumber evidence="9">4.1.1.112</ecNumber>
        <ecNumber evidence="9">4.1.3.17</ecNumber>
    </recommendedName>
    <alternativeName>
        <fullName evidence="9">Oxaloacetate decarboxylase</fullName>
    </alternativeName>
</protein>
<dbReference type="NCBIfam" id="NF006875">
    <property type="entry name" value="PRK09372.1"/>
    <property type="match status" value="1"/>
</dbReference>
<evidence type="ECO:0000256" key="1">
    <source>
        <dbReference type="ARBA" id="ARBA00001342"/>
    </source>
</evidence>
<dbReference type="CDD" id="cd16841">
    <property type="entry name" value="RraA_family"/>
    <property type="match status" value="1"/>
</dbReference>
<dbReference type="Proteomes" id="UP000541610">
    <property type="component" value="Unassembled WGS sequence"/>
</dbReference>
<dbReference type="EC" id="4.1.3.17" evidence="9"/>
<sequence>MEWSTADICDWCGDSVEYVDPLFHSFGMRKQFCGKIRTVKCHEDNSLVKKLLGTPSKGEVLVIDGGGSNRRALVGDLIAASAVKNGWAGVVVYGYIRDSAAINKMDIGVKALGAHPRKTEKKDIGDVDVAVKFGGVVFTPGHWLYSDEDGILFQRAVASEMSDNIIEAASHPASPAKVHDTPTKEDSVQKDAPTEGIITRRKAAALAAAAAAAAVSSTEGGSPRTATAQAGSTVIADDSAVTATDVDGTVAAENAVIPGVKEQQQPPTEDGGASSSSAAAVAAAAALLQQGGGAKNDEEDEGDAAKTLGLDPSPPATVLPASAQPFLADIPVEKPSASEIRRNLTPREARQLAELQYHEQLRAYQRWVAAVADAMRERATAAAAATAEHQQEESKEDEHGEGNDTDEQDVGAEATDTSGKRQRGDVGNDDDDGVAGSSSSSSPARKAARTSPAQQPESAQATTNKDRNDNPRAAASAAAAGGGGQGESAAASLPSSPSTRNVSTEVV</sequence>
<evidence type="ECO:0000256" key="5">
    <source>
        <dbReference type="ARBA" id="ARBA00023239"/>
    </source>
</evidence>
<dbReference type="NCBIfam" id="TIGR01935">
    <property type="entry name" value="NOT-MenG"/>
    <property type="match status" value="1"/>
</dbReference>
<comment type="catalytic activity">
    <reaction evidence="7 9">
        <text>oxaloacetate + H(+) = pyruvate + CO2</text>
        <dbReference type="Rhea" id="RHEA:15641"/>
        <dbReference type="ChEBI" id="CHEBI:15361"/>
        <dbReference type="ChEBI" id="CHEBI:15378"/>
        <dbReference type="ChEBI" id="CHEBI:16452"/>
        <dbReference type="ChEBI" id="CHEBI:16526"/>
        <dbReference type="EC" id="4.1.1.112"/>
    </reaction>
</comment>
<dbReference type="InterPro" id="IPR036704">
    <property type="entry name" value="RraA/RraA-like_sf"/>
</dbReference>
<dbReference type="EC" id="4.1.1.112" evidence="9"/>
<evidence type="ECO:0000256" key="10">
    <source>
        <dbReference type="SAM" id="MobiDB-lite"/>
    </source>
</evidence>
<dbReference type="Pfam" id="PF03737">
    <property type="entry name" value="RraA-like"/>
    <property type="match status" value="1"/>
</dbReference>
<evidence type="ECO:0000256" key="7">
    <source>
        <dbReference type="ARBA" id="ARBA00047973"/>
    </source>
</evidence>
<comment type="catalytic activity">
    <reaction evidence="1 9">
        <text>4-hydroxy-4-methyl-2-oxoglutarate = 2 pyruvate</text>
        <dbReference type="Rhea" id="RHEA:22748"/>
        <dbReference type="ChEBI" id="CHEBI:15361"/>
        <dbReference type="ChEBI" id="CHEBI:58276"/>
        <dbReference type="EC" id="4.1.3.17"/>
    </reaction>
</comment>
<dbReference type="EMBL" id="JABANP010000203">
    <property type="protein sequence ID" value="KAF4686912.1"/>
    <property type="molecule type" value="Genomic_DNA"/>
</dbReference>
<evidence type="ECO:0000313" key="12">
    <source>
        <dbReference type="Proteomes" id="UP000541610"/>
    </source>
</evidence>
<evidence type="ECO:0000256" key="8">
    <source>
        <dbReference type="PIRSR" id="PIRSR605493-1"/>
    </source>
</evidence>
<keyword evidence="8" id="KW-0460">Magnesium</keyword>
<feature type="region of interest" description="Disordered" evidence="10">
    <location>
        <begin position="380"/>
        <end position="507"/>
    </location>
</feature>
<proteinExistence type="inferred from homology"/>
<evidence type="ECO:0000313" key="11">
    <source>
        <dbReference type="EMBL" id="KAF4686912.1"/>
    </source>
</evidence>
<dbReference type="GO" id="GO:0051252">
    <property type="term" value="P:regulation of RNA metabolic process"/>
    <property type="evidence" value="ECO:0007669"/>
    <property type="project" value="InterPro"/>
</dbReference>
<dbReference type="SUPFAM" id="SSF89562">
    <property type="entry name" value="RraA-like"/>
    <property type="match status" value="1"/>
</dbReference>
<comment type="similarity">
    <text evidence="2 9">Belongs to the class II aldolase/RraA-like family.</text>
</comment>
<accession>A0A7J6NSN6</accession>
<organism evidence="11 12">
    <name type="scientific">Perkinsus olseni</name>
    <name type="common">Perkinsus atlanticus</name>
    <dbReference type="NCBI Taxonomy" id="32597"/>
    <lineage>
        <taxon>Eukaryota</taxon>
        <taxon>Sar</taxon>
        <taxon>Alveolata</taxon>
        <taxon>Perkinsozoa</taxon>
        <taxon>Perkinsea</taxon>
        <taxon>Perkinsida</taxon>
        <taxon>Perkinsidae</taxon>
        <taxon>Perkinsus</taxon>
    </lineage>
</organism>
<feature type="binding site" evidence="8">
    <location>
        <position position="97"/>
    </location>
    <ligand>
        <name>substrate</name>
    </ligand>
</feature>
<comment type="caution">
    <text evidence="11">The sequence shown here is derived from an EMBL/GenBank/DDBJ whole genome shotgun (WGS) entry which is preliminary data.</text>
</comment>
<evidence type="ECO:0000256" key="9">
    <source>
        <dbReference type="RuleBase" id="RU004338"/>
    </source>
</evidence>
<comment type="subunit">
    <text evidence="3 9">Homotrimer.</text>
</comment>
<feature type="binding site" evidence="8">
    <location>
        <position position="98"/>
    </location>
    <ligand>
        <name>Mg(2+)</name>
        <dbReference type="ChEBI" id="CHEBI:18420"/>
    </ligand>
</feature>
<evidence type="ECO:0000256" key="4">
    <source>
        <dbReference type="ARBA" id="ARBA00022723"/>
    </source>
</evidence>
<dbReference type="AlphaFoldDB" id="A0A7J6NSN6"/>
<dbReference type="GO" id="GO:0047443">
    <property type="term" value="F:4-hydroxy-4-methyl-2-oxoglutarate aldolase activity"/>
    <property type="evidence" value="ECO:0007669"/>
    <property type="project" value="UniProtKB-EC"/>
</dbReference>
<feature type="compositionally biased region" description="Polar residues" evidence="10">
    <location>
        <begin position="451"/>
        <end position="463"/>
    </location>
</feature>
<dbReference type="InterPro" id="IPR010203">
    <property type="entry name" value="RraA"/>
</dbReference>
<feature type="compositionally biased region" description="Low complexity" evidence="10">
    <location>
        <begin position="487"/>
        <end position="498"/>
    </location>
</feature>
<feature type="compositionally biased region" description="Basic and acidic residues" evidence="10">
    <location>
        <begin position="389"/>
        <end position="402"/>
    </location>
</feature>
<evidence type="ECO:0000256" key="3">
    <source>
        <dbReference type="ARBA" id="ARBA00011233"/>
    </source>
</evidence>
<name>A0A7J6NSN6_PEROL</name>
<feature type="binding site" evidence="8">
    <location>
        <begin position="75"/>
        <end position="78"/>
    </location>
    <ligand>
        <name>substrate</name>
    </ligand>
</feature>
<feature type="compositionally biased region" description="Basic and acidic residues" evidence="10">
    <location>
        <begin position="177"/>
        <end position="193"/>
    </location>
</feature>
<keyword evidence="4 8" id="KW-0479">Metal-binding</keyword>
<dbReference type="OrthoDB" id="1476984at2759"/>
<evidence type="ECO:0000256" key="2">
    <source>
        <dbReference type="ARBA" id="ARBA00008621"/>
    </source>
</evidence>
<comment type="function">
    <text evidence="6 9">Catalyzes the aldol cleavage of 4-hydroxy-4-methyl-2-oxoglutarate (HMG) into 2 molecules of pyruvate. Also contains a secondary oxaloacetate (OAA) decarboxylase activity due to the common pyruvate enolate transition state formed following C-C bond cleavage in the retro-aldol and decarboxylation reactions.</text>
</comment>
<keyword evidence="5 9" id="KW-0456">Lyase</keyword>
<feature type="region of interest" description="Disordered" evidence="10">
    <location>
        <begin position="290"/>
        <end position="320"/>
    </location>
</feature>
<comment type="cofactor">
    <cofactor evidence="8">
        <name>Mg(2+)</name>
        <dbReference type="ChEBI" id="CHEBI:18420"/>
    </cofactor>
</comment>
<gene>
    <name evidence="11" type="ORF">FOZ60_004679</name>
</gene>
<dbReference type="PANTHER" id="PTHR33254">
    <property type="entry name" value="4-HYDROXY-4-METHYL-2-OXOGLUTARATE ALDOLASE 3-RELATED"/>
    <property type="match status" value="1"/>
</dbReference>
<comment type="cofactor">
    <cofactor evidence="9">
        <name>a divalent metal cation</name>
        <dbReference type="ChEBI" id="CHEBI:60240"/>
    </cofactor>
</comment>
<reference evidence="11 12" key="1">
    <citation type="submission" date="2020-04" db="EMBL/GenBank/DDBJ databases">
        <title>Perkinsus olseni comparative genomics.</title>
        <authorList>
            <person name="Bogema D.R."/>
        </authorList>
    </citation>
    <scope>NUCLEOTIDE SEQUENCE [LARGE SCALE GENOMIC DNA]</scope>
    <source>
        <strain evidence="11">00978-12</strain>
    </source>
</reference>
<dbReference type="Gene3D" id="3.50.30.40">
    <property type="entry name" value="Ribonuclease E inhibitor RraA/RraA-like"/>
    <property type="match status" value="1"/>
</dbReference>
<dbReference type="PANTHER" id="PTHR33254:SF4">
    <property type="entry name" value="4-HYDROXY-4-METHYL-2-OXOGLUTARATE ALDOLASE 3-RELATED"/>
    <property type="match status" value="1"/>
</dbReference>
<feature type="region of interest" description="Disordered" evidence="10">
    <location>
        <begin position="254"/>
        <end position="278"/>
    </location>
</feature>
<dbReference type="GO" id="GO:0008428">
    <property type="term" value="F:ribonuclease inhibitor activity"/>
    <property type="evidence" value="ECO:0007669"/>
    <property type="project" value="InterPro"/>
</dbReference>
<evidence type="ECO:0000256" key="6">
    <source>
        <dbReference type="ARBA" id="ARBA00025046"/>
    </source>
</evidence>
<feature type="region of interest" description="Disordered" evidence="10">
    <location>
        <begin position="170"/>
        <end position="195"/>
    </location>
</feature>